<comment type="similarity">
    <text evidence="13">Belongs to the protein kinase superfamily. Ser/Thr protein kinase family. GCN2 subfamily.</text>
</comment>
<evidence type="ECO:0000256" key="13">
    <source>
        <dbReference type="ARBA" id="ARBA00037982"/>
    </source>
</evidence>
<dbReference type="Gene3D" id="1.10.510.10">
    <property type="entry name" value="Transferase(Phosphotransferase) domain 1"/>
    <property type="match status" value="1"/>
</dbReference>
<feature type="domain" description="Protein kinase" evidence="19">
    <location>
        <begin position="27"/>
        <end position="311"/>
    </location>
</feature>
<dbReference type="PROSITE" id="PS50023">
    <property type="entry name" value="LIM_DOMAIN_2"/>
    <property type="match status" value="2"/>
</dbReference>
<keyword evidence="5 16" id="KW-0479">Metal-binding</keyword>
<dbReference type="PROSITE" id="PS50135">
    <property type="entry name" value="ZF_ZZ_2"/>
    <property type="match status" value="1"/>
</dbReference>
<evidence type="ECO:0000256" key="2">
    <source>
        <dbReference type="ARBA" id="ARBA00012513"/>
    </source>
</evidence>
<organism evidence="22 23">
    <name type="scientific">Folsomia candida</name>
    <name type="common">Springtail</name>
    <dbReference type="NCBI Taxonomy" id="158441"/>
    <lineage>
        <taxon>Eukaryota</taxon>
        <taxon>Metazoa</taxon>
        <taxon>Ecdysozoa</taxon>
        <taxon>Arthropoda</taxon>
        <taxon>Hexapoda</taxon>
        <taxon>Collembola</taxon>
        <taxon>Entomobryomorpha</taxon>
        <taxon>Isotomoidea</taxon>
        <taxon>Isotomidae</taxon>
        <taxon>Proisotominae</taxon>
        <taxon>Folsomia</taxon>
    </lineage>
</organism>
<evidence type="ECO:0000256" key="10">
    <source>
        <dbReference type="ARBA" id="ARBA00022840"/>
    </source>
</evidence>
<keyword evidence="11 16" id="KW-0440">LIM domain</keyword>
<reference evidence="22 23" key="1">
    <citation type="submission" date="2015-12" db="EMBL/GenBank/DDBJ databases">
        <title>The genome of Folsomia candida.</title>
        <authorList>
            <person name="Faddeeva A."/>
            <person name="Derks M.F."/>
            <person name="Anvar Y."/>
            <person name="Smit S."/>
            <person name="Van Straalen N."/>
            <person name="Roelofs D."/>
        </authorList>
    </citation>
    <scope>NUCLEOTIDE SEQUENCE [LARGE SCALE GENOMIC DNA]</scope>
    <source>
        <strain evidence="22 23">VU population</strain>
        <tissue evidence="22">Whole body</tissue>
    </source>
</reference>
<dbReference type="SUPFAM" id="SSF56112">
    <property type="entry name" value="Protein kinase-like (PK-like)"/>
    <property type="match status" value="1"/>
</dbReference>
<dbReference type="EC" id="2.7.11.1" evidence="2"/>
<dbReference type="STRING" id="158441.A0A226D774"/>
<dbReference type="Proteomes" id="UP000198287">
    <property type="component" value="Unassembled WGS sequence"/>
</dbReference>
<dbReference type="InterPro" id="IPR001781">
    <property type="entry name" value="Znf_LIM"/>
</dbReference>
<dbReference type="Pfam" id="PF00412">
    <property type="entry name" value="LIM"/>
    <property type="match status" value="2"/>
</dbReference>
<dbReference type="Pfam" id="PF00069">
    <property type="entry name" value="Pkinase"/>
    <property type="match status" value="1"/>
</dbReference>
<dbReference type="PROSITE" id="PS00108">
    <property type="entry name" value="PROTEIN_KINASE_ST"/>
    <property type="match status" value="1"/>
</dbReference>
<evidence type="ECO:0000256" key="17">
    <source>
        <dbReference type="PROSITE-ProRule" id="PRU00228"/>
    </source>
</evidence>
<dbReference type="PROSITE" id="PS01357">
    <property type="entry name" value="ZF_ZZ_1"/>
    <property type="match status" value="1"/>
</dbReference>
<keyword evidence="3" id="KW-0723">Serine/threonine-protein kinase</keyword>
<evidence type="ECO:0000313" key="23">
    <source>
        <dbReference type="Proteomes" id="UP000198287"/>
    </source>
</evidence>
<dbReference type="OrthoDB" id="6348592at2759"/>
<dbReference type="PROSITE" id="PS00478">
    <property type="entry name" value="LIM_DOMAIN_1"/>
    <property type="match status" value="1"/>
</dbReference>
<sequence>MFSATIAQMRQIQQVLGTANSRLLEENSITKLLGAGSFGAVLQVVNRLDKSTYAIKVTLASDGDAEREVQNLVKVPYHKNLVRYHTCWKDSLSAAALKAVHAKIGQNSSGVQFTVPPGKSALDIICIQMELCGRDLRSCLASSRLPDDQKAMNTFIQLVKGVEHIHKYGIIHRDLKPENIFTSFSDPKIIKIGDLGIATSHSTSFSLTHTQATGTRLYFAPEQEGQRYGKSVDIYALGIIFLELLHPSAQPSHNNGSFDKLINLVMELKFKRQLPSLVGSKWPVAAGVILSMTEVDSDRRSTPSEIYSAFLEAPPDSSAKPKSSDSSNSSVQSYTVHYGVSCKGCGNPDIHGVRYKCIICSDYNLCQSCEARTGLHPETHNFVKIKTSTSTSPPSTSKVTDGFSKISLGADKNVNKKISVNFQNSATDTPYHSNTAASYTGTGCYNCGGDLVGQFTITGNRKWHHQCFVCCVCGTQLREQGHYCKDEKYYCLLDYLDRFAKRCTGCGKVCDKQHATADGVAWHYECFVCCKCGVQLPTYRKKDGKYYCVPHYHEAFSPRCAGCGKVCDQRAGLVLPTGGVLRRKYKNVLKTLPTPEQPVAPRIGRDLKFSPVEYLRDL</sequence>
<dbReference type="InterPro" id="IPR050339">
    <property type="entry name" value="CC_SR_Kinase"/>
</dbReference>
<keyword evidence="8 22" id="KW-0418">Kinase</keyword>
<dbReference type="PANTHER" id="PTHR11042">
    <property type="entry name" value="EUKARYOTIC TRANSLATION INITIATION FACTOR 2-ALPHA KINASE EIF2-ALPHA KINASE -RELATED"/>
    <property type="match status" value="1"/>
</dbReference>
<dbReference type="InterPro" id="IPR017441">
    <property type="entry name" value="Protein_kinase_ATP_BS"/>
</dbReference>
<dbReference type="SUPFAM" id="SSF57850">
    <property type="entry name" value="RING/U-box"/>
    <property type="match status" value="1"/>
</dbReference>
<evidence type="ECO:0000256" key="15">
    <source>
        <dbReference type="ARBA" id="ARBA00048977"/>
    </source>
</evidence>
<evidence type="ECO:0000256" key="18">
    <source>
        <dbReference type="PROSITE-ProRule" id="PRU10141"/>
    </source>
</evidence>
<evidence type="ECO:0000256" key="14">
    <source>
        <dbReference type="ARBA" id="ARBA00048659"/>
    </source>
</evidence>
<dbReference type="Gene3D" id="3.30.60.90">
    <property type="match status" value="1"/>
</dbReference>
<evidence type="ECO:0000256" key="1">
    <source>
        <dbReference type="ARBA" id="ARBA00005843"/>
    </source>
</evidence>
<dbReference type="InterPro" id="IPR043145">
    <property type="entry name" value="Znf_ZZ_sf"/>
</dbReference>
<keyword evidence="23" id="KW-1185">Reference proteome</keyword>
<evidence type="ECO:0000256" key="3">
    <source>
        <dbReference type="ARBA" id="ARBA00022527"/>
    </source>
</evidence>
<evidence type="ECO:0000256" key="16">
    <source>
        <dbReference type="PROSITE-ProRule" id="PRU00125"/>
    </source>
</evidence>
<dbReference type="GO" id="GO:0005634">
    <property type="term" value="C:nucleus"/>
    <property type="evidence" value="ECO:0007669"/>
    <property type="project" value="TreeGrafter"/>
</dbReference>
<dbReference type="GO" id="GO:0005737">
    <property type="term" value="C:cytoplasm"/>
    <property type="evidence" value="ECO:0007669"/>
    <property type="project" value="TreeGrafter"/>
</dbReference>
<dbReference type="SMART" id="SM00132">
    <property type="entry name" value="LIM"/>
    <property type="match status" value="2"/>
</dbReference>
<dbReference type="GO" id="GO:0017148">
    <property type="term" value="P:negative regulation of translation"/>
    <property type="evidence" value="ECO:0007669"/>
    <property type="project" value="UniProtKB-KW"/>
</dbReference>
<evidence type="ECO:0000256" key="7">
    <source>
        <dbReference type="ARBA" id="ARBA00022771"/>
    </source>
</evidence>
<dbReference type="SMART" id="SM00291">
    <property type="entry name" value="ZnF_ZZ"/>
    <property type="match status" value="1"/>
</dbReference>
<evidence type="ECO:0000259" key="21">
    <source>
        <dbReference type="PROSITE" id="PS50135"/>
    </source>
</evidence>
<comment type="similarity">
    <text evidence="1">Belongs to the protein kinase superfamily. TKL Ser/Thr protein kinase family.</text>
</comment>
<dbReference type="InterPro" id="IPR011009">
    <property type="entry name" value="Kinase-like_dom_sf"/>
</dbReference>
<dbReference type="InterPro" id="IPR000433">
    <property type="entry name" value="Znf_ZZ"/>
</dbReference>
<name>A0A226D774_FOLCA</name>
<evidence type="ECO:0000256" key="4">
    <source>
        <dbReference type="ARBA" id="ARBA00022679"/>
    </source>
</evidence>
<evidence type="ECO:0000313" key="22">
    <source>
        <dbReference type="EMBL" id="OXA40718.1"/>
    </source>
</evidence>
<accession>A0A226D774</accession>
<evidence type="ECO:0000256" key="8">
    <source>
        <dbReference type="ARBA" id="ARBA00022777"/>
    </source>
</evidence>
<evidence type="ECO:0000256" key="5">
    <source>
        <dbReference type="ARBA" id="ARBA00022723"/>
    </source>
</evidence>
<comment type="catalytic activity">
    <reaction evidence="15">
        <text>L-seryl-[protein] + ATP = O-phospho-L-seryl-[protein] + ADP + H(+)</text>
        <dbReference type="Rhea" id="RHEA:17989"/>
        <dbReference type="Rhea" id="RHEA-COMP:9863"/>
        <dbReference type="Rhea" id="RHEA-COMP:11604"/>
        <dbReference type="ChEBI" id="CHEBI:15378"/>
        <dbReference type="ChEBI" id="CHEBI:29999"/>
        <dbReference type="ChEBI" id="CHEBI:30616"/>
        <dbReference type="ChEBI" id="CHEBI:83421"/>
        <dbReference type="ChEBI" id="CHEBI:456216"/>
        <dbReference type="EC" id="2.7.11.1"/>
    </reaction>
    <physiologicalReaction direction="left-to-right" evidence="15">
        <dbReference type="Rhea" id="RHEA:17990"/>
    </physiologicalReaction>
</comment>
<comment type="caution">
    <text evidence="22">The sequence shown here is derived from an EMBL/GenBank/DDBJ whole genome shotgun (WGS) entry which is preliminary data.</text>
</comment>
<dbReference type="Gene3D" id="3.30.200.20">
    <property type="entry name" value="Phosphorylase Kinase, domain 1"/>
    <property type="match status" value="1"/>
</dbReference>
<dbReference type="PROSITE" id="PS00107">
    <property type="entry name" value="PROTEIN_KINASE_ATP"/>
    <property type="match status" value="1"/>
</dbReference>
<dbReference type="CDD" id="cd02340">
    <property type="entry name" value="ZZ_NBR1_like"/>
    <property type="match status" value="1"/>
</dbReference>
<keyword evidence="12" id="KW-0652">Protein synthesis inhibitor</keyword>
<keyword evidence="7 17" id="KW-0863">Zinc-finger</keyword>
<keyword evidence="4" id="KW-0808">Transferase</keyword>
<dbReference type="Pfam" id="PF00569">
    <property type="entry name" value="ZZ"/>
    <property type="match status" value="1"/>
</dbReference>
<dbReference type="AlphaFoldDB" id="A0A226D774"/>
<dbReference type="GO" id="GO:0008270">
    <property type="term" value="F:zinc ion binding"/>
    <property type="evidence" value="ECO:0007669"/>
    <property type="project" value="UniProtKB-KW"/>
</dbReference>
<dbReference type="InterPro" id="IPR008271">
    <property type="entry name" value="Ser/Thr_kinase_AS"/>
</dbReference>
<protein>
    <recommendedName>
        <fullName evidence="2">non-specific serine/threonine protein kinase</fullName>
        <ecNumber evidence="2">2.7.11.1</ecNumber>
    </recommendedName>
</protein>
<evidence type="ECO:0000256" key="11">
    <source>
        <dbReference type="ARBA" id="ARBA00023038"/>
    </source>
</evidence>
<dbReference type="SUPFAM" id="SSF57716">
    <property type="entry name" value="Glucocorticoid receptor-like (DNA-binding domain)"/>
    <property type="match status" value="3"/>
</dbReference>
<keyword evidence="6 18" id="KW-0547">Nucleotide-binding</keyword>
<evidence type="ECO:0000256" key="12">
    <source>
        <dbReference type="ARBA" id="ARBA00023193"/>
    </source>
</evidence>
<keyword evidence="9 16" id="KW-0862">Zinc</keyword>
<evidence type="ECO:0000259" key="19">
    <source>
        <dbReference type="PROSITE" id="PS50011"/>
    </source>
</evidence>
<feature type="domain" description="LIM zinc-binding" evidence="20">
    <location>
        <begin position="442"/>
        <end position="501"/>
    </location>
</feature>
<comment type="catalytic activity">
    <reaction evidence="14">
        <text>L-threonyl-[protein] + ATP = O-phospho-L-threonyl-[protein] + ADP + H(+)</text>
        <dbReference type="Rhea" id="RHEA:46608"/>
        <dbReference type="Rhea" id="RHEA-COMP:11060"/>
        <dbReference type="Rhea" id="RHEA-COMP:11605"/>
        <dbReference type="ChEBI" id="CHEBI:15378"/>
        <dbReference type="ChEBI" id="CHEBI:30013"/>
        <dbReference type="ChEBI" id="CHEBI:30616"/>
        <dbReference type="ChEBI" id="CHEBI:61977"/>
        <dbReference type="ChEBI" id="CHEBI:456216"/>
        <dbReference type="EC" id="2.7.11.1"/>
    </reaction>
    <physiologicalReaction direction="left-to-right" evidence="14">
        <dbReference type="Rhea" id="RHEA:46609"/>
    </physiologicalReaction>
</comment>
<dbReference type="GO" id="GO:0004694">
    <property type="term" value="F:eukaryotic translation initiation factor 2alpha kinase activity"/>
    <property type="evidence" value="ECO:0007669"/>
    <property type="project" value="TreeGrafter"/>
</dbReference>
<evidence type="ECO:0000256" key="6">
    <source>
        <dbReference type="ARBA" id="ARBA00022741"/>
    </source>
</evidence>
<gene>
    <name evidence="22" type="ORF">Fcan01_24595</name>
</gene>
<dbReference type="GO" id="GO:0005524">
    <property type="term" value="F:ATP binding"/>
    <property type="evidence" value="ECO:0007669"/>
    <property type="project" value="UniProtKB-UniRule"/>
</dbReference>
<dbReference type="SMART" id="SM00220">
    <property type="entry name" value="S_TKc"/>
    <property type="match status" value="1"/>
</dbReference>
<dbReference type="CDD" id="cd08368">
    <property type="entry name" value="LIM"/>
    <property type="match status" value="1"/>
</dbReference>
<dbReference type="InterPro" id="IPR000719">
    <property type="entry name" value="Prot_kinase_dom"/>
</dbReference>
<dbReference type="PROSITE" id="PS50011">
    <property type="entry name" value="PROTEIN_KINASE_DOM"/>
    <property type="match status" value="1"/>
</dbReference>
<dbReference type="EMBL" id="LNIX01000032">
    <property type="protein sequence ID" value="OXA40718.1"/>
    <property type="molecule type" value="Genomic_DNA"/>
</dbReference>
<evidence type="ECO:0000256" key="9">
    <source>
        <dbReference type="ARBA" id="ARBA00022833"/>
    </source>
</evidence>
<feature type="domain" description="LIM zinc-binding" evidence="20">
    <location>
        <begin position="502"/>
        <end position="558"/>
    </location>
</feature>
<dbReference type="PANTHER" id="PTHR11042:SF160">
    <property type="entry name" value="EUKARYOTIC TRANSLATION INITIATION FACTOR 2-ALPHA KINASE 1"/>
    <property type="match status" value="1"/>
</dbReference>
<dbReference type="Gene3D" id="2.10.110.10">
    <property type="entry name" value="Cysteine Rich Protein"/>
    <property type="match status" value="2"/>
</dbReference>
<feature type="binding site" evidence="18">
    <location>
        <position position="56"/>
    </location>
    <ligand>
        <name>ATP</name>
        <dbReference type="ChEBI" id="CHEBI:30616"/>
    </ligand>
</feature>
<keyword evidence="10 18" id="KW-0067">ATP-binding</keyword>
<proteinExistence type="inferred from homology"/>
<evidence type="ECO:0000259" key="20">
    <source>
        <dbReference type="PROSITE" id="PS50023"/>
    </source>
</evidence>
<feature type="domain" description="ZZ-type" evidence="21">
    <location>
        <begin position="337"/>
        <end position="390"/>
    </location>
</feature>